<reference evidence="1 2" key="1">
    <citation type="submission" date="2019-09" db="EMBL/GenBank/DDBJ databases">
        <title>A chromosome-level genome assembly of the Chinese tupelo Nyssa sinensis.</title>
        <authorList>
            <person name="Yang X."/>
            <person name="Kang M."/>
            <person name="Yang Y."/>
            <person name="Xiong H."/>
            <person name="Wang M."/>
            <person name="Zhang Z."/>
            <person name="Wang Z."/>
            <person name="Wu H."/>
            <person name="Ma T."/>
            <person name="Liu J."/>
            <person name="Xi Z."/>
        </authorList>
    </citation>
    <scope>NUCLEOTIDE SEQUENCE [LARGE SCALE GENOMIC DNA]</scope>
    <source>
        <strain evidence="1">J267</strain>
        <tissue evidence="1">Leaf</tissue>
    </source>
</reference>
<gene>
    <name evidence="1" type="ORF">F0562_010148</name>
</gene>
<name>A0A5J4ZY19_9ASTE</name>
<evidence type="ECO:0000313" key="1">
    <source>
        <dbReference type="EMBL" id="KAA8523725.1"/>
    </source>
</evidence>
<proteinExistence type="predicted"/>
<sequence>MEGWPSAQSLGFPHPGTFPAAVAVSLSSLRSCIGTACPCSLTDGCIVRALGTPWVLFLNWGGCVGGVVGGGLCEAKRATRTAAKIVIFAIVETVGWNFGEAWWETESAVAVCDGDVRNSFLVCAISQVVSLEGNQYVIQMGSHHVIWQGDVGNVTSALASREGRRWVFK</sequence>
<keyword evidence="2" id="KW-1185">Reference proteome</keyword>
<accession>A0A5J4ZY19</accession>
<evidence type="ECO:0000313" key="2">
    <source>
        <dbReference type="Proteomes" id="UP000325577"/>
    </source>
</evidence>
<dbReference type="EMBL" id="CM018047">
    <property type="protein sequence ID" value="KAA8523725.1"/>
    <property type="molecule type" value="Genomic_DNA"/>
</dbReference>
<organism evidence="1 2">
    <name type="scientific">Nyssa sinensis</name>
    <dbReference type="NCBI Taxonomy" id="561372"/>
    <lineage>
        <taxon>Eukaryota</taxon>
        <taxon>Viridiplantae</taxon>
        <taxon>Streptophyta</taxon>
        <taxon>Embryophyta</taxon>
        <taxon>Tracheophyta</taxon>
        <taxon>Spermatophyta</taxon>
        <taxon>Magnoliopsida</taxon>
        <taxon>eudicotyledons</taxon>
        <taxon>Gunneridae</taxon>
        <taxon>Pentapetalae</taxon>
        <taxon>asterids</taxon>
        <taxon>Cornales</taxon>
        <taxon>Nyssaceae</taxon>
        <taxon>Nyssa</taxon>
    </lineage>
</organism>
<dbReference type="AlphaFoldDB" id="A0A5J4ZY19"/>
<protein>
    <submittedName>
        <fullName evidence="1">Uncharacterized protein</fullName>
    </submittedName>
</protein>
<dbReference type="Proteomes" id="UP000325577">
    <property type="component" value="Linkage Group LG4"/>
</dbReference>